<dbReference type="Pfam" id="PF01951">
    <property type="entry name" value="Archease"/>
    <property type="match status" value="1"/>
</dbReference>
<dbReference type="AlphaFoldDB" id="A0A3A4MWN3"/>
<evidence type="ECO:0000313" key="8">
    <source>
        <dbReference type="Proteomes" id="UP000265882"/>
    </source>
</evidence>
<sequence length="149" mass="16943">MVKAVAGPENIKKKYEVIEHTADTGISVRGKTLEELFALAGCAMFDLMVDVRKVKPEEEAKLSLEAESLEELLVTWLNELLFRAEVSGMFFSRFEVVSVRDNKMKASIKGEPYDQKRHPIGQSIKAATYHELEVARREGQWLARVIFDI</sequence>
<feature type="binding site" evidence="5">
    <location>
        <position position="148"/>
    </location>
    <ligand>
        <name>Ca(2+)</name>
        <dbReference type="ChEBI" id="CHEBI:29108"/>
    </ligand>
</feature>
<accession>A0A3A4MWN3</accession>
<dbReference type="InterPro" id="IPR002804">
    <property type="entry name" value="Archease"/>
</dbReference>
<evidence type="ECO:0000256" key="5">
    <source>
        <dbReference type="HAMAP-Rule" id="MF_01222"/>
    </source>
</evidence>
<evidence type="ECO:0000256" key="2">
    <source>
        <dbReference type="ARBA" id="ARBA00022694"/>
    </source>
</evidence>
<reference evidence="7 8" key="1">
    <citation type="journal article" date="2017" name="ISME J.">
        <title>Energy and carbon metabolisms in a deep terrestrial subsurface fluid microbial community.</title>
        <authorList>
            <person name="Momper L."/>
            <person name="Jungbluth S.P."/>
            <person name="Lee M.D."/>
            <person name="Amend J.P."/>
        </authorList>
    </citation>
    <scope>NUCLEOTIDE SEQUENCE [LARGE SCALE GENOMIC DNA]</scope>
    <source>
        <strain evidence="7">SURF_5</strain>
    </source>
</reference>
<evidence type="ECO:0000313" key="7">
    <source>
        <dbReference type="EMBL" id="RJP14553.1"/>
    </source>
</evidence>
<dbReference type="InterPro" id="IPR023572">
    <property type="entry name" value="Archease_dom"/>
</dbReference>
<dbReference type="GO" id="GO:0006388">
    <property type="term" value="P:tRNA splicing, via endonucleolytic cleavage and ligation"/>
    <property type="evidence" value="ECO:0007669"/>
    <property type="project" value="UniProtKB-UniRule"/>
</dbReference>
<feature type="binding site" evidence="5">
    <location>
        <position position="23"/>
    </location>
    <ligand>
        <name>Ca(2+)</name>
        <dbReference type="ChEBI" id="CHEBI:29108"/>
    </ligand>
</feature>
<gene>
    <name evidence="7" type="ORF">C4520_21345</name>
</gene>
<evidence type="ECO:0000256" key="1">
    <source>
        <dbReference type="ARBA" id="ARBA00007963"/>
    </source>
</evidence>
<dbReference type="EMBL" id="QZKU01000143">
    <property type="protein sequence ID" value="RJP14553.1"/>
    <property type="molecule type" value="Genomic_DNA"/>
</dbReference>
<dbReference type="SUPFAM" id="SSF69819">
    <property type="entry name" value="MTH1598-like"/>
    <property type="match status" value="1"/>
</dbReference>
<evidence type="ECO:0000256" key="3">
    <source>
        <dbReference type="ARBA" id="ARBA00022723"/>
    </source>
</evidence>
<feature type="domain" description="Archease" evidence="6">
    <location>
        <begin position="15"/>
        <end position="149"/>
    </location>
</feature>
<feature type="binding site" evidence="5">
    <location>
        <position position="149"/>
    </location>
    <ligand>
        <name>Ca(2+)</name>
        <dbReference type="ChEBI" id="CHEBI:29108"/>
    </ligand>
</feature>
<evidence type="ECO:0000259" key="6">
    <source>
        <dbReference type="Pfam" id="PF01951"/>
    </source>
</evidence>
<evidence type="ECO:0000256" key="4">
    <source>
        <dbReference type="ARBA" id="ARBA00022837"/>
    </source>
</evidence>
<dbReference type="Proteomes" id="UP000265882">
    <property type="component" value="Unassembled WGS sequence"/>
</dbReference>
<proteinExistence type="inferred from homology"/>
<comment type="caution">
    <text evidence="7">The sequence shown here is derived from an EMBL/GenBank/DDBJ whole genome shotgun (WGS) entry which is preliminary data.</text>
</comment>
<dbReference type="PANTHER" id="PTHR12682">
    <property type="entry name" value="ARCHEASE"/>
    <property type="match status" value="1"/>
</dbReference>
<keyword evidence="4 5" id="KW-0106">Calcium</keyword>
<keyword evidence="3 5" id="KW-0479">Metal-binding</keyword>
<name>A0A3A4MWN3_ABYX5</name>
<keyword evidence="2 5" id="KW-0819">tRNA processing</keyword>
<dbReference type="NCBIfam" id="NF001617">
    <property type="entry name" value="PRK00407.1"/>
    <property type="match status" value="1"/>
</dbReference>
<comment type="function">
    <text evidence="5">Activates the tRNA-splicing ligase complex by facilitating the enzymatic turnover of catalytic subunit RtcB. Acts by promoting the guanylylation of RtcB, a key intermediate step in tRNA ligation. Can also alter the NTP specificity of RtcB such that ATP, dGTP or ITP is used efficiently.</text>
</comment>
<dbReference type="InterPro" id="IPR036820">
    <property type="entry name" value="Archease_dom_sf"/>
</dbReference>
<dbReference type="InterPro" id="IPR022952">
    <property type="entry name" value="Archease_arc"/>
</dbReference>
<dbReference type="GO" id="GO:0005509">
    <property type="term" value="F:calcium ion binding"/>
    <property type="evidence" value="ECO:0007669"/>
    <property type="project" value="UniProtKB-UniRule"/>
</dbReference>
<organism evidence="7 8">
    <name type="scientific">Abyssobacteria bacterium (strain SURF_5)</name>
    <dbReference type="NCBI Taxonomy" id="2093360"/>
    <lineage>
        <taxon>Bacteria</taxon>
        <taxon>Pseudomonadati</taxon>
        <taxon>Candidatus Hydrogenedentota</taxon>
        <taxon>Candidatus Abyssobacteria</taxon>
    </lineage>
</organism>
<dbReference type="HAMAP" id="MF_01222">
    <property type="entry name" value="Archease_arch"/>
    <property type="match status" value="1"/>
</dbReference>
<comment type="similarity">
    <text evidence="1 5">Belongs to the archease family.</text>
</comment>
<dbReference type="Gene3D" id="3.55.10.10">
    <property type="entry name" value="Archease domain"/>
    <property type="match status" value="1"/>
</dbReference>
<dbReference type="PANTHER" id="PTHR12682:SF11">
    <property type="entry name" value="PROTEIN ARCHEASE"/>
    <property type="match status" value="1"/>
</dbReference>
<protein>
    <recommendedName>
        <fullName evidence="5">Protein archease</fullName>
    </recommendedName>
</protein>